<name>A0A939PAB0_9ACTN</name>
<dbReference type="PANTHER" id="PTHR32303:SF10">
    <property type="entry name" value="OUTER MEMBRANE PROTEIN ASSEMBLY FACTOR BAMB"/>
    <property type="match status" value="1"/>
</dbReference>
<proteinExistence type="inferred from homology"/>
<dbReference type="EMBL" id="JAGEOJ010000001">
    <property type="protein sequence ID" value="MBO2445594.1"/>
    <property type="molecule type" value="Genomic_DNA"/>
</dbReference>
<evidence type="ECO:0000256" key="3">
    <source>
        <dbReference type="ARBA" id="ARBA00023002"/>
    </source>
</evidence>
<accession>A0A939PAB0</accession>
<dbReference type="InterPro" id="IPR002372">
    <property type="entry name" value="PQQ_rpt_dom"/>
</dbReference>
<dbReference type="InterPro" id="IPR018391">
    <property type="entry name" value="PQQ_b-propeller_rpt"/>
</dbReference>
<protein>
    <submittedName>
        <fullName evidence="6">PQQ-binding-like beta-propeller repeat protein</fullName>
    </submittedName>
</protein>
<feature type="domain" description="Pyrrolo-quinoline quinone repeat" evidence="5">
    <location>
        <begin position="346"/>
        <end position="444"/>
    </location>
</feature>
<comment type="cofactor">
    <cofactor evidence="1">
        <name>pyrroloquinoline quinone</name>
        <dbReference type="ChEBI" id="CHEBI:58442"/>
    </cofactor>
</comment>
<evidence type="ECO:0000256" key="1">
    <source>
        <dbReference type="ARBA" id="ARBA00001931"/>
    </source>
</evidence>
<keyword evidence="3" id="KW-0560">Oxidoreductase</keyword>
<evidence type="ECO:0000313" key="7">
    <source>
        <dbReference type="Proteomes" id="UP000669179"/>
    </source>
</evidence>
<evidence type="ECO:0000259" key="4">
    <source>
        <dbReference type="Pfam" id="PF01011"/>
    </source>
</evidence>
<dbReference type="SUPFAM" id="SSF50998">
    <property type="entry name" value="Quinoprotein alcohol dehydrogenase-like"/>
    <property type="match status" value="1"/>
</dbReference>
<comment type="caution">
    <text evidence="6">The sequence shown here is derived from an EMBL/GenBank/DDBJ whole genome shotgun (WGS) entry which is preliminary data.</text>
</comment>
<evidence type="ECO:0000313" key="6">
    <source>
        <dbReference type="EMBL" id="MBO2445594.1"/>
    </source>
</evidence>
<evidence type="ECO:0000259" key="5">
    <source>
        <dbReference type="Pfam" id="PF13360"/>
    </source>
</evidence>
<dbReference type="SMART" id="SM00564">
    <property type="entry name" value="PQQ"/>
    <property type="match status" value="6"/>
</dbReference>
<dbReference type="AlphaFoldDB" id="A0A939PAB0"/>
<dbReference type="GO" id="GO:0016491">
    <property type="term" value="F:oxidoreductase activity"/>
    <property type="evidence" value="ECO:0007669"/>
    <property type="project" value="UniProtKB-KW"/>
</dbReference>
<evidence type="ECO:0000256" key="2">
    <source>
        <dbReference type="ARBA" id="ARBA00008156"/>
    </source>
</evidence>
<dbReference type="InterPro" id="IPR011047">
    <property type="entry name" value="Quinoprotein_ADH-like_sf"/>
</dbReference>
<dbReference type="Proteomes" id="UP000669179">
    <property type="component" value="Unassembled WGS sequence"/>
</dbReference>
<dbReference type="PANTHER" id="PTHR32303">
    <property type="entry name" value="QUINOPROTEIN ALCOHOL DEHYDROGENASE (CYTOCHROME C)"/>
    <property type="match status" value="1"/>
</dbReference>
<sequence>MANLKVKWSLQTEGDVVATPTVYQGALYTTDRGGNLFSVNTSTGKVIWSKKVGDYTGITGDASRTSPLVFGDEIIIGTGGGANLVGVDRFTGAFRWKTALENDNIYARVTGSPIIDNGIVYIGVSSGEETAPPDHKMVFRGTVQALDARTGKLLWKTFMVPEGYTGGAVWSSTPVMDHRRGLLYVSTGNNYTVPDGVCETPDETGCAPMAEDNYIDAVVALNPRTGKVAWAQKTLSADVFPLPGRGLDYDFASGPNLYTTTIRGRHKDIIGVGQKSGYYYAFDPDNKGKPMWQTLVGPGSKFGGIQWGSATDGRRIYTAINNYDHKSYEITSVDGKKTTITGGSWAALDAATGKILWQTADPQGQGDMGFVSAANGVVYANSLSPTGNSMYALDGATGAVRWGFDSGGSVVAGAAVVNGTVYWGSGYWIPWTNEGENNMLYAFSLDGR</sequence>
<dbReference type="Pfam" id="PF01011">
    <property type="entry name" value="PQQ"/>
    <property type="match status" value="1"/>
</dbReference>
<gene>
    <name evidence="6" type="ORF">J4573_00675</name>
</gene>
<organism evidence="6 7">
    <name type="scientific">Actinomadura barringtoniae</name>
    <dbReference type="NCBI Taxonomy" id="1427535"/>
    <lineage>
        <taxon>Bacteria</taxon>
        <taxon>Bacillati</taxon>
        <taxon>Actinomycetota</taxon>
        <taxon>Actinomycetes</taxon>
        <taxon>Streptosporangiales</taxon>
        <taxon>Thermomonosporaceae</taxon>
        <taxon>Actinomadura</taxon>
    </lineage>
</organism>
<feature type="domain" description="Pyrrolo-quinoline quinone repeat" evidence="4">
    <location>
        <begin position="15"/>
        <end position="293"/>
    </location>
</feature>
<dbReference type="Pfam" id="PF13360">
    <property type="entry name" value="PQQ_2"/>
    <property type="match status" value="1"/>
</dbReference>
<dbReference type="Gene3D" id="2.140.10.10">
    <property type="entry name" value="Quinoprotein alcohol dehydrogenase-like superfamily"/>
    <property type="match status" value="1"/>
</dbReference>
<keyword evidence="7" id="KW-1185">Reference proteome</keyword>
<comment type="similarity">
    <text evidence="2">Belongs to the bacterial PQQ dehydrogenase family.</text>
</comment>
<reference evidence="6" key="1">
    <citation type="submission" date="2021-03" db="EMBL/GenBank/DDBJ databases">
        <authorList>
            <person name="Kanchanasin P."/>
            <person name="Saeng-In P."/>
            <person name="Phongsopitanun W."/>
            <person name="Yuki M."/>
            <person name="Kudo T."/>
            <person name="Ohkuma M."/>
            <person name="Tanasupawat S."/>
        </authorList>
    </citation>
    <scope>NUCLEOTIDE SEQUENCE</scope>
    <source>
        <strain evidence="6">GKU 128</strain>
    </source>
</reference>
<dbReference type="Gene3D" id="2.40.128.630">
    <property type="match status" value="1"/>
</dbReference>